<evidence type="ECO:0000256" key="2">
    <source>
        <dbReference type="ARBA" id="ARBA00006448"/>
    </source>
</evidence>
<evidence type="ECO:0000256" key="1">
    <source>
        <dbReference type="ARBA" id="ARBA00004651"/>
    </source>
</evidence>
<feature type="domain" description="YetF C-terminal" evidence="8">
    <location>
        <begin position="82"/>
        <end position="235"/>
    </location>
</feature>
<evidence type="ECO:0000259" key="8">
    <source>
        <dbReference type="Pfam" id="PF04239"/>
    </source>
</evidence>
<comment type="subcellular location">
    <subcellularLocation>
        <location evidence="1">Cell membrane</location>
        <topology evidence="1">Multi-pass membrane protein</topology>
    </subcellularLocation>
</comment>
<comment type="similarity">
    <text evidence="2">Belongs to the UPF0702 family.</text>
</comment>
<dbReference type="GO" id="GO:0005886">
    <property type="term" value="C:plasma membrane"/>
    <property type="evidence" value="ECO:0007669"/>
    <property type="project" value="UniProtKB-SubCell"/>
</dbReference>
<comment type="caution">
    <text evidence="9">The sequence shown here is derived from an EMBL/GenBank/DDBJ whole genome shotgun (WGS) entry which is preliminary data.</text>
</comment>
<keyword evidence="10" id="KW-1185">Reference proteome</keyword>
<dbReference type="Proteomes" id="UP000053750">
    <property type="component" value="Unassembled WGS sequence"/>
</dbReference>
<evidence type="ECO:0000313" key="10">
    <source>
        <dbReference type="Proteomes" id="UP000053750"/>
    </source>
</evidence>
<evidence type="ECO:0000313" key="9">
    <source>
        <dbReference type="EMBL" id="EXX85258.1"/>
    </source>
</evidence>
<sequence>MQDIGALILRTILTYFVVFFVMRMMGKREIGKLSVFDLVISVMIAEIAVFVIEDTDRHPFHSYVPMVTLMIIQIGISLIIMRFRGLRMMFDGKPTIVIAKGKLNREAMRKQRYNLDDLMLQLRENKIASIGDVEFAILETSGKLSVIKKETPIRLSRPATYASYASLLDDHRIDEEKEPIFPPKFRFEMLPIPLIMDGKVQDDNLEKLGKNRFWLKNELQQKGSAEFKEVFLCTIDHNGKLFIDYARKPNGQS</sequence>
<feature type="transmembrane region" description="Helical" evidence="7">
    <location>
        <begin position="64"/>
        <end position="83"/>
    </location>
</feature>
<protein>
    <submittedName>
        <fullName evidence="9">Membrane protein</fullName>
    </submittedName>
</protein>
<evidence type="ECO:0000256" key="3">
    <source>
        <dbReference type="ARBA" id="ARBA00022475"/>
    </source>
</evidence>
<proteinExistence type="inferred from homology"/>
<dbReference type="PANTHER" id="PTHR34582:SF6">
    <property type="entry name" value="UPF0702 TRANSMEMBRANE PROTEIN YCAP"/>
    <property type="match status" value="1"/>
</dbReference>
<keyword evidence="5 7" id="KW-1133">Transmembrane helix</keyword>
<evidence type="ECO:0000256" key="7">
    <source>
        <dbReference type="SAM" id="Phobius"/>
    </source>
</evidence>
<dbReference type="InterPro" id="IPR007353">
    <property type="entry name" value="DUF421"/>
</dbReference>
<keyword evidence="4 7" id="KW-0812">Transmembrane</keyword>
<dbReference type="PANTHER" id="PTHR34582">
    <property type="entry name" value="UPF0702 TRANSMEMBRANE PROTEIN YCAP"/>
    <property type="match status" value="1"/>
</dbReference>
<organism evidence="9 10">
    <name type="scientific">Paenibacillus darwinianus</name>
    <dbReference type="NCBI Taxonomy" id="1380763"/>
    <lineage>
        <taxon>Bacteria</taxon>
        <taxon>Bacillati</taxon>
        <taxon>Bacillota</taxon>
        <taxon>Bacilli</taxon>
        <taxon>Bacillales</taxon>
        <taxon>Paenibacillaceae</taxon>
        <taxon>Paenibacillus</taxon>
    </lineage>
</organism>
<dbReference type="InterPro" id="IPR023090">
    <property type="entry name" value="UPF0702_alpha/beta_dom_sf"/>
</dbReference>
<dbReference type="Gene3D" id="3.30.240.20">
    <property type="entry name" value="bsu07140 like domains"/>
    <property type="match status" value="2"/>
</dbReference>
<gene>
    <name evidence="9" type="ORF">BG53_09035</name>
</gene>
<evidence type="ECO:0000256" key="4">
    <source>
        <dbReference type="ARBA" id="ARBA00022692"/>
    </source>
</evidence>
<dbReference type="AlphaFoldDB" id="A0A9W5RZU3"/>
<evidence type="ECO:0000256" key="5">
    <source>
        <dbReference type="ARBA" id="ARBA00022989"/>
    </source>
</evidence>
<dbReference type="RefSeq" id="WP_036581824.1">
    <property type="nucleotide sequence ID" value="NZ_KK082137.1"/>
</dbReference>
<accession>A0A9W5RZU3</accession>
<name>A0A9W5RZU3_9BACL</name>
<feature type="transmembrane region" description="Helical" evidence="7">
    <location>
        <begin position="6"/>
        <end position="22"/>
    </location>
</feature>
<keyword evidence="3" id="KW-1003">Cell membrane</keyword>
<evidence type="ECO:0000256" key="6">
    <source>
        <dbReference type="ARBA" id="ARBA00023136"/>
    </source>
</evidence>
<dbReference type="Pfam" id="PF04239">
    <property type="entry name" value="DUF421"/>
    <property type="match status" value="1"/>
</dbReference>
<keyword evidence="6 7" id="KW-0472">Membrane</keyword>
<feature type="transmembrane region" description="Helical" evidence="7">
    <location>
        <begin position="34"/>
        <end position="52"/>
    </location>
</feature>
<dbReference type="EMBL" id="JFHU01000234">
    <property type="protein sequence ID" value="EXX85258.1"/>
    <property type="molecule type" value="Genomic_DNA"/>
</dbReference>
<reference evidence="9 10" key="1">
    <citation type="submission" date="2014-02" db="EMBL/GenBank/DDBJ databases">
        <title>Genome sequence of Paenibacillus darwinianus reveals adaptive mechanisms for survival in Antarctic soils.</title>
        <authorList>
            <person name="Dsouza M."/>
            <person name="Taylor M.W."/>
            <person name="Turner S.J."/>
            <person name="Aislabie J."/>
        </authorList>
    </citation>
    <scope>NUCLEOTIDE SEQUENCE [LARGE SCALE GENOMIC DNA]</scope>
    <source>
        <strain evidence="9 10">CE1</strain>
    </source>
</reference>